<feature type="region of interest" description="Disordered" evidence="1">
    <location>
        <begin position="51"/>
        <end position="83"/>
    </location>
</feature>
<dbReference type="AlphaFoldDB" id="A0A4Y8RE14"/>
<sequence>MSCGQHQDRERLAGAGEDGRIREQMQKRINCRNYAASARLSSLTVAGGVQHSTHMAAQSRPGFPGAATRHAGDRRSHSAGDAYSGKALHGIAGLAGRVKIRWAKRIGYQDSPMMHETIGGPAKNAGVGQRGLSADHRE</sequence>
<evidence type="ECO:0000313" key="2">
    <source>
        <dbReference type="EMBL" id="TFF19841.1"/>
    </source>
</evidence>
<feature type="region of interest" description="Disordered" evidence="1">
    <location>
        <begin position="114"/>
        <end position="138"/>
    </location>
</feature>
<accession>A0A4Y8RE14</accession>
<evidence type="ECO:0000313" key="3">
    <source>
        <dbReference type="Proteomes" id="UP000298179"/>
    </source>
</evidence>
<protein>
    <submittedName>
        <fullName evidence="2">Uncharacterized protein</fullName>
    </submittedName>
</protein>
<organism evidence="2 3">
    <name type="scientific">Jiella endophytica</name>
    <dbReference type="NCBI Taxonomy" id="2558362"/>
    <lineage>
        <taxon>Bacteria</taxon>
        <taxon>Pseudomonadati</taxon>
        <taxon>Pseudomonadota</taxon>
        <taxon>Alphaproteobacteria</taxon>
        <taxon>Hyphomicrobiales</taxon>
        <taxon>Aurantimonadaceae</taxon>
        <taxon>Jiella</taxon>
    </lineage>
</organism>
<dbReference type="EMBL" id="SOZD01000006">
    <property type="protein sequence ID" value="TFF19841.1"/>
    <property type="molecule type" value="Genomic_DNA"/>
</dbReference>
<gene>
    <name evidence="2" type="ORF">E3C22_19415</name>
</gene>
<reference evidence="2 3" key="1">
    <citation type="submission" date="2019-03" db="EMBL/GenBank/DDBJ databases">
        <title>Jiella endophytica sp. nov., a novel endophytic bacterium isolated from root of Ficus microcarpa Linn. f.</title>
        <authorList>
            <person name="Tuo L."/>
        </authorList>
    </citation>
    <scope>NUCLEOTIDE SEQUENCE [LARGE SCALE GENOMIC DNA]</scope>
    <source>
        <strain evidence="2 3">CBS5Q-3</strain>
    </source>
</reference>
<dbReference type="Proteomes" id="UP000298179">
    <property type="component" value="Unassembled WGS sequence"/>
</dbReference>
<proteinExistence type="predicted"/>
<evidence type="ECO:0000256" key="1">
    <source>
        <dbReference type="SAM" id="MobiDB-lite"/>
    </source>
</evidence>
<name>A0A4Y8RE14_9HYPH</name>
<feature type="region of interest" description="Disordered" evidence="1">
    <location>
        <begin position="1"/>
        <end position="20"/>
    </location>
</feature>
<dbReference type="RefSeq" id="WP_134763522.1">
    <property type="nucleotide sequence ID" value="NZ_SOZD01000006.1"/>
</dbReference>
<keyword evidence="3" id="KW-1185">Reference proteome</keyword>
<comment type="caution">
    <text evidence="2">The sequence shown here is derived from an EMBL/GenBank/DDBJ whole genome shotgun (WGS) entry which is preliminary data.</text>
</comment>